<gene>
    <name evidence="14" type="ORF">OEV98_07020</name>
</gene>
<comment type="caution">
    <text evidence="14">The sequence shown here is derived from an EMBL/GenBank/DDBJ whole genome shotgun (WGS) entry which is preliminary data.</text>
</comment>
<feature type="active site" description="Charge relay system" evidence="8 9">
    <location>
        <position position="208"/>
    </location>
</feature>
<dbReference type="Pfam" id="PF02225">
    <property type="entry name" value="PA"/>
    <property type="match status" value="1"/>
</dbReference>
<dbReference type="InterPro" id="IPR050131">
    <property type="entry name" value="Peptidase_S8_subtilisin-like"/>
</dbReference>
<sequence length="800" mass="88810">MKRLRIFFYILAIITIVICYPMKTIQAAKWDRIPIHFSTNENQINFIQTQQVAKIKSTKQSKFFSNQSIHQSNTFEPSSLKHPPIPTNEQEEQTAIILLDQPKTRDEIKSILKEYPGVELNYIYECVFHGFSVSGPKEQMKKLSSVSTIQAVYPSYTYHLDVKKYPTTSLPHEGTSGIYYIGTDNVRHQLDEKGQNLTGKGIKVGIIDTGIDYTHPDLRHAYKKGYDFIDNDKDPMETINAGPYNTFHGTHVAGVIAARGRMTGMAPDASIYAYRALGPGGYGSTEAIIAAIDQAIKDKVDVLNLSLGISINGPDLPTSLALDKAVSYGIVAVTSNGNSGPDLWTVGSPGTSHQAISVGASTPPLKIPYLDYLQHQFQLTPMYGAIQWMTNQSFSLVNGKLGRKQDITDADGKIVIVKRGKLTFTEKVKNAIEAGARGVIIYNNTDGELLAELEEEVKIPVATLTKTDGEKLVKLMRETPALAKVIMKKEEDVLASFSSRGPVTFTWDIKPDVLAPGVAIISTVPGGYLPLQGTSMASPHVAGAAALLKQSHPTWKPDQIKAVLMNSSKPLVNKENERYQTYEQGAGRIQIEKALKANSIVEPGALVYGKAKGSMFEERKRTVTVENISDQTVRYTFSTPLRSDEISWDFPPPFYLKPKEKRTITITMEVKANHKINEIYNGYIEMQANAEKIAIPYQYVVKEPNYPRIMAFSFTEGDQANIYQYEVYLPGGADELGIALFNPDTQAFIDYIDTEHNVNRGLIRKELTKPKNILPGVYLAVVIAKKAGQEDTIQQLIEIR</sequence>
<accession>A0AAE3IUW1</accession>
<dbReference type="InterPro" id="IPR003137">
    <property type="entry name" value="PA_domain"/>
</dbReference>
<evidence type="ECO:0000256" key="3">
    <source>
        <dbReference type="ARBA" id="ARBA00022525"/>
    </source>
</evidence>
<comment type="similarity">
    <text evidence="1 9 10">Belongs to the peptidase S8 family.</text>
</comment>
<dbReference type="Proteomes" id="UP001209318">
    <property type="component" value="Unassembled WGS sequence"/>
</dbReference>
<dbReference type="PANTHER" id="PTHR43806">
    <property type="entry name" value="PEPTIDASE S8"/>
    <property type="match status" value="1"/>
</dbReference>
<organism evidence="14 15">
    <name type="scientific">Perspicuibacillus lycopersici</name>
    <dbReference type="NCBI Taxonomy" id="1325689"/>
    <lineage>
        <taxon>Bacteria</taxon>
        <taxon>Bacillati</taxon>
        <taxon>Bacillota</taxon>
        <taxon>Bacilli</taxon>
        <taxon>Bacillales</taxon>
        <taxon>Bacillaceae</taxon>
        <taxon>Perspicuibacillus</taxon>
    </lineage>
</organism>
<dbReference type="RefSeq" id="WP_263072514.1">
    <property type="nucleotide sequence ID" value="NZ_JAOUSF010000002.1"/>
</dbReference>
<evidence type="ECO:0000256" key="9">
    <source>
        <dbReference type="PROSITE-ProRule" id="PRU01240"/>
    </source>
</evidence>
<evidence type="ECO:0000256" key="8">
    <source>
        <dbReference type="PIRSR" id="PIRSR615500-1"/>
    </source>
</evidence>
<dbReference type="SUPFAM" id="SSF52025">
    <property type="entry name" value="PA domain"/>
    <property type="match status" value="1"/>
</dbReference>
<dbReference type="InterPro" id="IPR010259">
    <property type="entry name" value="S8pro/Inhibitor_I9"/>
</dbReference>
<name>A0AAE3IUW1_9BACI</name>
<dbReference type="PROSITE" id="PS00136">
    <property type="entry name" value="SUBTILASE_ASP"/>
    <property type="match status" value="1"/>
</dbReference>
<keyword evidence="4 9" id="KW-0645">Protease</keyword>
<feature type="domain" description="Inhibitor I9" evidence="13">
    <location>
        <begin position="114"/>
        <end position="160"/>
    </location>
</feature>
<evidence type="ECO:0000313" key="14">
    <source>
        <dbReference type="EMBL" id="MCU9613304.1"/>
    </source>
</evidence>
<dbReference type="PANTHER" id="PTHR43806:SF65">
    <property type="entry name" value="SERINE PROTEASE APRX"/>
    <property type="match status" value="1"/>
</dbReference>
<feature type="domain" description="PA" evidence="12">
    <location>
        <begin position="406"/>
        <end position="472"/>
    </location>
</feature>
<evidence type="ECO:0000259" key="13">
    <source>
        <dbReference type="Pfam" id="PF05922"/>
    </source>
</evidence>
<dbReference type="InterPro" id="IPR036852">
    <property type="entry name" value="Peptidase_S8/S53_dom_sf"/>
</dbReference>
<dbReference type="InterPro" id="IPR022398">
    <property type="entry name" value="Peptidase_S8_His-AS"/>
</dbReference>
<evidence type="ECO:0000256" key="7">
    <source>
        <dbReference type="ARBA" id="ARBA00022825"/>
    </source>
</evidence>
<feature type="domain" description="Peptidase S8/S53" evidence="11">
    <location>
        <begin position="199"/>
        <end position="587"/>
    </location>
</feature>
<keyword evidence="15" id="KW-1185">Reference proteome</keyword>
<dbReference type="EMBL" id="JAOUSF010000002">
    <property type="protein sequence ID" value="MCU9613304.1"/>
    <property type="molecule type" value="Genomic_DNA"/>
</dbReference>
<dbReference type="GO" id="GO:0004252">
    <property type="term" value="F:serine-type endopeptidase activity"/>
    <property type="evidence" value="ECO:0007669"/>
    <property type="project" value="UniProtKB-UniRule"/>
</dbReference>
<dbReference type="PROSITE" id="PS00138">
    <property type="entry name" value="SUBTILASE_SER"/>
    <property type="match status" value="1"/>
</dbReference>
<dbReference type="InterPro" id="IPR015500">
    <property type="entry name" value="Peptidase_S8_subtilisin-rel"/>
</dbReference>
<feature type="active site" description="Charge relay system" evidence="8 9">
    <location>
        <position position="535"/>
    </location>
</feature>
<dbReference type="CDD" id="cd07474">
    <property type="entry name" value="Peptidases_S8_subtilisin_Vpr-like"/>
    <property type="match status" value="1"/>
</dbReference>
<dbReference type="Pfam" id="PF00082">
    <property type="entry name" value="Peptidase_S8"/>
    <property type="match status" value="1"/>
</dbReference>
<dbReference type="InterPro" id="IPR046450">
    <property type="entry name" value="PA_dom_sf"/>
</dbReference>
<feature type="active site" description="Charge relay system" evidence="8 9">
    <location>
        <position position="248"/>
    </location>
</feature>
<dbReference type="SUPFAM" id="SSF52743">
    <property type="entry name" value="Subtilisin-like"/>
    <property type="match status" value="1"/>
</dbReference>
<keyword evidence="5" id="KW-0732">Signal</keyword>
<dbReference type="InterPro" id="IPR034213">
    <property type="entry name" value="S8_Vpr-like"/>
</dbReference>
<dbReference type="InterPro" id="IPR000209">
    <property type="entry name" value="Peptidase_S8/S53_dom"/>
</dbReference>
<keyword evidence="7 9" id="KW-0720">Serine protease</keyword>
<evidence type="ECO:0000256" key="10">
    <source>
        <dbReference type="RuleBase" id="RU003355"/>
    </source>
</evidence>
<reference evidence="14" key="1">
    <citation type="submission" date="2022-10" db="EMBL/GenBank/DDBJ databases">
        <title>Description of Fervidibacillus gen. nov. in the family Fervidibacillaceae fam. nov. with two species, Fervidibacillus albus sp. nov., and Fervidibacillus halotolerans sp. nov., isolated from tidal flat sediments.</title>
        <authorList>
            <person name="Kwon K.K."/>
            <person name="Yang S.-H."/>
        </authorList>
    </citation>
    <scope>NUCLEOTIDE SEQUENCE</scope>
    <source>
        <strain evidence="14">JCM 19140</strain>
    </source>
</reference>
<keyword evidence="3" id="KW-0964">Secreted</keyword>
<dbReference type="Pfam" id="PF05922">
    <property type="entry name" value="Inhibitor_I9"/>
    <property type="match status" value="1"/>
</dbReference>
<evidence type="ECO:0000256" key="5">
    <source>
        <dbReference type="ARBA" id="ARBA00022729"/>
    </source>
</evidence>
<evidence type="ECO:0000259" key="12">
    <source>
        <dbReference type="Pfam" id="PF02225"/>
    </source>
</evidence>
<keyword evidence="2" id="KW-0134">Cell wall</keyword>
<evidence type="ECO:0000256" key="4">
    <source>
        <dbReference type="ARBA" id="ARBA00022670"/>
    </source>
</evidence>
<dbReference type="PROSITE" id="PS00137">
    <property type="entry name" value="SUBTILASE_HIS"/>
    <property type="match status" value="1"/>
</dbReference>
<dbReference type="PRINTS" id="PR00723">
    <property type="entry name" value="SUBTILISIN"/>
</dbReference>
<evidence type="ECO:0000313" key="15">
    <source>
        <dbReference type="Proteomes" id="UP001209318"/>
    </source>
</evidence>
<dbReference type="Gene3D" id="3.40.50.200">
    <property type="entry name" value="Peptidase S8/S53 domain"/>
    <property type="match status" value="1"/>
</dbReference>
<dbReference type="CDD" id="cd02133">
    <property type="entry name" value="PA_C5a_like"/>
    <property type="match status" value="1"/>
</dbReference>
<dbReference type="GO" id="GO:0006508">
    <property type="term" value="P:proteolysis"/>
    <property type="evidence" value="ECO:0007669"/>
    <property type="project" value="UniProtKB-KW"/>
</dbReference>
<evidence type="ECO:0000259" key="11">
    <source>
        <dbReference type="Pfam" id="PF00082"/>
    </source>
</evidence>
<protein>
    <submittedName>
        <fullName evidence="14">S8 family serine peptidase</fullName>
    </submittedName>
</protein>
<dbReference type="InterPro" id="IPR023828">
    <property type="entry name" value="Peptidase_S8_Ser-AS"/>
</dbReference>
<evidence type="ECO:0000256" key="2">
    <source>
        <dbReference type="ARBA" id="ARBA00022512"/>
    </source>
</evidence>
<evidence type="ECO:0000256" key="6">
    <source>
        <dbReference type="ARBA" id="ARBA00022801"/>
    </source>
</evidence>
<dbReference type="AlphaFoldDB" id="A0AAE3IUW1"/>
<proteinExistence type="inferred from homology"/>
<dbReference type="InterPro" id="IPR023827">
    <property type="entry name" value="Peptidase_S8_Asp-AS"/>
</dbReference>
<keyword evidence="6 9" id="KW-0378">Hydrolase</keyword>
<dbReference type="PROSITE" id="PS51892">
    <property type="entry name" value="SUBTILASE"/>
    <property type="match status" value="1"/>
</dbReference>
<evidence type="ECO:0000256" key="1">
    <source>
        <dbReference type="ARBA" id="ARBA00011073"/>
    </source>
</evidence>
<dbReference type="Gene3D" id="3.50.30.30">
    <property type="match status" value="1"/>
</dbReference>